<dbReference type="RefSeq" id="WP_396639995.1">
    <property type="nucleotide sequence ID" value="NZ_JBIQWL010000002.1"/>
</dbReference>
<gene>
    <name evidence="1" type="ORF">ACH3VR_06775</name>
</gene>
<reference evidence="1 2" key="1">
    <citation type="submission" date="2024-09" db="EMBL/GenBank/DDBJ databases">
        <authorList>
            <person name="Pan X."/>
        </authorList>
    </citation>
    <scope>NUCLEOTIDE SEQUENCE [LARGE SCALE GENOMIC DNA]</scope>
    <source>
        <strain evidence="1 2">B2969</strain>
    </source>
</reference>
<comment type="caution">
    <text evidence="1">The sequence shown here is derived from an EMBL/GenBank/DDBJ whole genome shotgun (WGS) entry which is preliminary data.</text>
</comment>
<organism evidence="1 2">
    <name type="scientific">Microbacterium alkaliflavum</name>
    <dbReference type="NCBI Taxonomy" id="3248839"/>
    <lineage>
        <taxon>Bacteria</taxon>
        <taxon>Bacillati</taxon>
        <taxon>Actinomycetota</taxon>
        <taxon>Actinomycetes</taxon>
        <taxon>Micrococcales</taxon>
        <taxon>Microbacteriaceae</taxon>
        <taxon>Microbacterium</taxon>
    </lineage>
</organism>
<evidence type="ECO:0000313" key="1">
    <source>
        <dbReference type="EMBL" id="MFH8250050.1"/>
    </source>
</evidence>
<accession>A0ABW7Q5P4</accession>
<dbReference type="InterPro" id="IPR018561">
    <property type="entry name" value="AosR"/>
</dbReference>
<proteinExistence type="predicted"/>
<dbReference type="EMBL" id="JBIQWL010000002">
    <property type="protein sequence ID" value="MFH8250050.1"/>
    <property type="molecule type" value="Genomic_DNA"/>
</dbReference>
<protein>
    <submittedName>
        <fullName evidence="1">DUF2017 family protein</fullName>
    </submittedName>
</protein>
<sequence>MTPRIVILELTKIEAMHLAGLVTQFTELLEESAGESRPSDPAVERLVPDAYGDDSEASEEFRSLTQRELLERRSMDAATVLADLHDVVGLDADDIVPEALESTGSIRLDAEGLQAWLRTLAAVRLVLASRLGISDEHDHVDDDPRFGIYDWLGYRLEGLVTAADDSL</sequence>
<name>A0ABW7Q5P4_9MICO</name>
<dbReference type="Pfam" id="PF09438">
    <property type="entry name" value="DUF2017"/>
    <property type="match status" value="1"/>
</dbReference>
<keyword evidence="2" id="KW-1185">Reference proteome</keyword>
<dbReference type="Proteomes" id="UP001610861">
    <property type="component" value="Unassembled WGS sequence"/>
</dbReference>
<evidence type="ECO:0000313" key="2">
    <source>
        <dbReference type="Proteomes" id="UP001610861"/>
    </source>
</evidence>